<dbReference type="PANTHER" id="PTHR35393">
    <property type="entry name" value="CHROMOSOME 1, WHOLE GENOME SHOTGUN SEQUENCE"/>
    <property type="match status" value="1"/>
</dbReference>
<dbReference type="Pfam" id="PF24840">
    <property type="entry name" value="NTF2_SigF"/>
    <property type="match status" value="1"/>
</dbReference>
<proteinExistence type="predicted"/>
<dbReference type="PANTHER" id="PTHR35393:SF1">
    <property type="entry name" value="SNOAL-LIKE DOMAIN-CONTAINING PROTEIN"/>
    <property type="match status" value="1"/>
</dbReference>
<evidence type="ECO:0000313" key="3">
    <source>
        <dbReference type="EMBL" id="OCB87564.1"/>
    </source>
</evidence>
<protein>
    <recommendedName>
        <fullName evidence="2">SigF-like NTF2-like domain-containing protein</fullName>
    </recommendedName>
</protein>
<dbReference type="OrthoDB" id="2344312at2759"/>
<gene>
    <name evidence="3" type="ORF">A7U60_g5267</name>
</gene>
<feature type="domain" description="SigF-like NTF2-like" evidence="2">
    <location>
        <begin position="46"/>
        <end position="213"/>
    </location>
</feature>
<organism evidence="3 4">
    <name type="scientific">Sanghuangporus baumii</name>
    <name type="common">Phellinus baumii</name>
    <dbReference type="NCBI Taxonomy" id="108892"/>
    <lineage>
        <taxon>Eukaryota</taxon>
        <taxon>Fungi</taxon>
        <taxon>Dikarya</taxon>
        <taxon>Basidiomycota</taxon>
        <taxon>Agaricomycotina</taxon>
        <taxon>Agaricomycetes</taxon>
        <taxon>Hymenochaetales</taxon>
        <taxon>Hymenochaetaceae</taxon>
        <taxon>Sanghuangporus</taxon>
    </lineage>
</organism>
<evidence type="ECO:0000256" key="1">
    <source>
        <dbReference type="SAM" id="MobiDB-lite"/>
    </source>
</evidence>
<accession>A0A9Q5HX26</accession>
<name>A0A9Q5HX26_SANBA</name>
<dbReference type="InterPro" id="IPR032710">
    <property type="entry name" value="NTF2-like_dom_sf"/>
</dbReference>
<sequence length="240" mass="27047">MPFHVYVQKIYLISSPRPPPQSVRVSSEPNKQHPGSDSDDDDKPVMNDPRNEIVSVVKSFCLAKSVPEQRAAINRYFTPDAGFLHPLCSVHPGPGSRDEIAGIYEWYRDMSPDISLEVESFVYDESQAVAYLNVVQSFHIFLSPFSARPARLLVKVTLRKNDEDGKYYITQQEDYYQPEEILHLMLPFLAPPLSCIKRLAGSICGINAVAFAYARGVARAGMEVLGLNRRQAKVNHVHQE</sequence>
<reference evidence="3" key="1">
    <citation type="submission" date="2016-06" db="EMBL/GenBank/DDBJ databases">
        <title>Draft Genome sequence of the fungus Inonotus baumii.</title>
        <authorList>
            <person name="Zhu H."/>
            <person name="Lin W."/>
        </authorList>
    </citation>
    <scope>NUCLEOTIDE SEQUENCE</scope>
    <source>
        <strain evidence="3">821</strain>
    </source>
</reference>
<evidence type="ECO:0000313" key="4">
    <source>
        <dbReference type="Proteomes" id="UP000757232"/>
    </source>
</evidence>
<comment type="caution">
    <text evidence="3">The sequence shown here is derived from an EMBL/GenBank/DDBJ whole genome shotgun (WGS) entry which is preliminary data.</text>
</comment>
<dbReference type="AlphaFoldDB" id="A0A9Q5HX26"/>
<keyword evidence="4" id="KW-1185">Reference proteome</keyword>
<dbReference type="EMBL" id="LNZH02000190">
    <property type="protein sequence ID" value="OCB87564.1"/>
    <property type="molecule type" value="Genomic_DNA"/>
</dbReference>
<dbReference type="SUPFAM" id="SSF54427">
    <property type="entry name" value="NTF2-like"/>
    <property type="match status" value="1"/>
</dbReference>
<feature type="region of interest" description="Disordered" evidence="1">
    <location>
        <begin position="14"/>
        <end position="48"/>
    </location>
</feature>
<dbReference type="Proteomes" id="UP000757232">
    <property type="component" value="Unassembled WGS sequence"/>
</dbReference>
<dbReference type="InterPro" id="IPR057514">
    <property type="entry name" value="NTF2_SigF"/>
</dbReference>
<evidence type="ECO:0000259" key="2">
    <source>
        <dbReference type="Pfam" id="PF24840"/>
    </source>
</evidence>